<dbReference type="Gramene" id="EFJ09779">
    <property type="protein sequence ID" value="EFJ09779"/>
    <property type="gene ID" value="SELMODRAFT_129356"/>
</dbReference>
<evidence type="ECO:0000313" key="4">
    <source>
        <dbReference type="EMBL" id="EFJ09779.1"/>
    </source>
</evidence>
<dbReference type="PANTHER" id="PTHR31901:SF9">
    <property type="entry name" value="GH3 DOMAIN-CONTAINING PROTEIN"/>
    <property type="match status" value="1"/>
</dbReference>
<dbReference type="InterPro" id="IPR055377">
    <property type="entry name" value="GH3_M"/>
</dbReference>
<evidence type="ECO:0000256" key="1">
    <source>
        <dbReference type="ARBA" id="ARBA00008068"/>
    </source>
</evidence>
<protein>
    <submittedName>
        <fullName evidence="4">Uncharacterized protein DFL1L1-2</fullName>
    </submittedName>
</protein>
<name>D8T0P5_SELML</name>
<comment type="similarity">
    <text evidence="1">Belongs to the IAA-amido conjugating enzyme family.</text>
</comment>
<dbReference type="Pfam" id="PF23572">
    <property type="entry name" value="GH3_C"/>
    <property type="match status" value="1"/>
</dbReference>
<accession>D8T0P5</accession>
<dbReference type="AlphaFoldDB" id="D8T0P5"/>
<gene>
    <name evidence="4" type="primary">DFL1L1-2</name>
    <name evidence="4" type="ORF">SELMODRAFT_129356</name>
</gene>
<feature type="domain" description="GH3 middle" evidence="2">
    <location>
        <begin position="347"/>
        <end position="419"/>
    </location>
</feature>
<dbReference type="Pfam" id="PF03321">
    <property type="entry name" value="GH3"/>
    <property type="match status" value="1"/>
</dbReference>
<dbReference type="eggNOG" id="ENOG502QPMW">
    <property type="taxonomic scope" value="Eukaryota"/>
</dbReference>
<reference evidence="4 5" key="1">
    <citation type="journal article" date="2011" name="Science">
        <title>The Selaginella genome identifies genetic changes associated with the evolution of vascular plants.</title>
        <authorList>
            <person name="Banks J.A."/>
            <person name="Nishiyama T."/>
            <person name="Hasebe M."/>
            <person name="Bowman J.L."/>
            <person name="Gribskov M."/>
            <person name="dePamphilis C."/>
            <person name="Albert V.A."/>
            <person name="Aono N."/>
            <person name="Aoyama T."/>
            <person name="Ambrose B.A."/>
            <person name="Ashton N.W."/>
            <person name="Axtell M.J."/>
            <person name="Barker E."/>
            <person name="Barker M.S."/>
            <person name="Bennetzen J.L."/>
            <person name="Bonawitz N.D."/>
            <person name="Chapple C."/>
            <person name="Cheng C."/>
            <person name="Correa L.G."/>
            <person name="Dacre M."/>
            <person name="DeBarry J."/>
            <person name="Dreyer I."/>
            <person name="Elias M."/>
            <person name="Engstrom E.M."/>
            <person name="Estelle M."/>
            <person name="Feng L."/>
            <person name="Finet C."/>
            <person name="Floyd S.K."/>
            <person name="Frommer W.B."/>
            <person name="Fujita T."/>
            <person name="Gramzow L."/>
            <person name="Gutensohn M."/>
            <person name="Harholt J."/>
            <person name="Hattori M."/>
            <person name="Heyl A."/>
            <person name="Hirai T."/>
            <person name="Hiwatashi Y."/>
            <person name="Ishikawa M."/>
            <person name="Iwata M."/>
            <person name="Karol K.G."/>
            <person name="Koehler B."/>
            <person name="Kolukisaoglu U."/>
            <person name="Kubo M."/>
            <person name="Kurata T."/>
            <person name="Lalonde S."/>
            <person name="Li K."/>
            <person name="Li Y."/>
            <person name="Litt A."/>
            <person name="Lyons E."/>
            <person name="Manning G."/>
            <person name="Maruyama T."/>
            <person name="Michael T.P."/>
            <person name="Mikami K."/>
            <person name="Miyazaki S."/>
            <person name="Morinaga S."/>
            <person name="Murata T."/>
            <person name="Mueller-Roeber B."/>
            <person name="Nelson D.R."/>
            <person name="Obara M."/>
            <person name="Oguri Y."/>
            <person name="Olmstead R.G."/>
            <person name="Onodera N."/>
            <person name="Petersen B.L."/>
            <person name="Pils B."/>
            <person name="Prigge M."/>
            <person name="Rensing S.A."/>
            <person name="Riano-Pachon D.M."/>
            <person name="Roberts A.W."/>
            <person name="Sato Y."/>
            <person name="Scheller H.V."/>
            <person name="Schulz B."/>
            <person name="Schulz C."/>
            <person name="Shakirov E.V."/>
            <person name="Shibagaki N."/>
            <person name="Shinohara N."/>
            <person name="Shippen D.E."/>
            <person name="Soerensen I."/>
            <person name="Sotooka R."/>
            <person name="Sugimoto N."/>
            <person name="Sugita M."/>
            <person name="Sumikawa N."/>
            <person name="Tanurdzic M."/>
            <person name="Theissen G."/>
            <person name="Ulvskov P."/>
            <person name="Wakazuki S."/>
            <person name="Weng J.K."/>
            <person name="Willats W.W."/>
            <person name="Wipf D."/>
            <person name="Wolf P.G."/>
            <person name="Yang L."/>
            <person name="Zimmer A.D."/>
            <person name="Zhu Q."/>
            <person name="Mitros T."/>
            <person name="Hellsten U."/>
            <person name="Loque D."/>
            <person name="Otillar R."/>
            <person name="Salamov A."/>
            <person name="Schmutz J."/>
            <person name="Shapiro H."/>
            <person name="Lindquist E."/>
            <person name="Lucas S."/>
            <person name="Rokhsar D."/>
            <person name="Grigoriev I.V."/>
        </authorList>
    </citation>
    <scope>NUCLEOTIDE SEQUENCE [LARGE SCALE GENOMIC DNA]</scope>
</reference>
<evidence type="ECO:0000313" key="5">
    <source>
        <dbReference type="Proteomes" id="UP000001514"/>
    </source>
</evidence>
<evidence type="ECO:0000259" key="2">
    <source>
        <dbReference type="Pfam" id="PF23571"/>
    </source>
</evidence>
<dbReference type="PANTHER" id="PTHR31901">
    <property type="entry name" value="GH3 DOMAIN-CONTAINING PROTEIN"/>
    <property type="match status" value="1"/>
</dbReference>
<proteinExistence type="inferred from homology"/>
<feature type="domain" description="GH3 C-terminal" evidence="3">
    <location>
        <begin position="435"/>
        <end position="553"/>
    </location>
</feature>
<dbReference type="HOGENOM" id="CLU_016249_2_1_1"/>
<keyword evidence="5" id="KW-1185">Reference proteome</keyword>
<dbReference type="InterPro" id="IPR055378">
    <property type="entry name" value="GH3_C"/>
</dbReference>
<sequence length="577" mass="63740">MNTRDSDDQILDFVGDITRDVGAVQAGILEQILAKNANVEYFKRHGLCGVPSRDDFKRAMPLSSYTDIESDITRMASGDDSRILTDAPVRQMLTSSGTSGGKQKLFPKSETYDIESVLMNRISRACLNKQIPIQGKSLQFIYVRKPGVTPGGVVTCSGLSGYFTSPAFLNRKIDPSSGFTSPDQVLLCVDFDQSSYAHLLCGLVQSTQVATLGAPFASTLVRSMKRLSDCWRDLCQDIRSGKVNSNIISDLSVKHAVNAVLRKPNPELADAIERECSKKNWRGIITRLFPNARVIQTIVTGSMQQYVPVIDFLSGELPIASPLYASSECSSLGVNLSPLSPPSPILYTIFPSFAYYEFLPVNCKNSSSGDLVELADVELGKEYELVITNRAGLYRYRVGDVLRVVDFYNSAPQFAFVRRAGVLLSVDTDKTDELELHTAVVNACSLLPQDVFVVDYTSRVDLCSHPGHYVVYWELSLPVSDSSVELLKLKECCSMLESSLSVVYLRNRREGSVGAMEIKLLQNGTFDRIVDYVVSNREGSVAQFKVPRCARDPTMIDILESNVVRSIQATHIPLPRL</sequence>
<dbReference type="GO" id="GO:0005737">
    <property type="term" value="C:cytoplasm"/>
    <property type="evidence" value="ECO:0000318"/>
    <property type="project" value="GO_Central"/>
</dbReference>
<dbReference type="KEGG" id="smo:SELMODRAFT_129356"/>
<dbReference type="OMA" id="IVITIYA"/>
<evidence type="ECO:0000259" key="3">
    <source>
        <dbReference type="Pfam" id="PF23572"/>
    </source>
</evidence>
<dbReference type="GO" id="GO:0016881">
    <property type="term" value="F:acid-amino acid ligase activity"/>
    <property type="evidence" value="ECO:0000318"/>
    <property type="project" value="GO_Central"/>
</dbReference>
<dbReference type="InParanoid" id="D8T0P5"/>
<dbReference type="EMBL" id="GL377659">
    <property type="protein sequence ID" value="EFJ09779.1"/>
    <property type="molecule type" value="Genomic_DNA"/>
</dbReference>
<dbReference type="Pfam" id="PF23571">
    <property type="entry name" value="GH3_M"/>
    <property type="match status" value="1"/>
</dbReference>
<dbReference type="InterPro" id="IPR004993">
    <property type="entry name" value="GH3"/>
</dbReference>
<organism evidence="5">
    <name type="scientific">Selaginella moellendorffii</name>
    <name type="common">Spikemoss</name>
    <dbReference type="NCBI Taxonomy" id="88036"/>
    <lineage>
        <taxon>Eukaryota</taxon>
        <taxon>Viridiplantae</taxon>
        <taxon>Streptophyta</taxon>
        <taxon>Embryophyta</taxon>
        <taxon>Tracheophyta</taxon>
        <taxon>Lycopodiopsida</taxon>
        <taxon>Selaginellales</taxon>
        <taxon>Selaginellaceae</taxon>
        <taxon>Selaginella</taxon>
    </lineage>
</organism>
<dbReference type="Proteomes" id="UP000001514">
    <property type="component" value="Unassembled WGS sequence"/>
</dbReference>